<evidence type="ECO:0000313" key="3">
    <source>
        <dbReference type="Proteomes" id="UP000887013"/>
    </source>
</evidence>
<gene>
    <name evidence="2" type="ORF">NPIL_61271</name>
</gene>
<protein>
    <submittedName>
        <fullName evidence="2">Uncharacterized protein</fullName>
    </submittedName>
</protein>
<dbReference type="Proteomes" id="UP000887013">
    <property type="component" value="Unassembled WGS sequence"/>
</dbReference>
<reference evidence="2" key="1">
    <citation type="submission" date="2020-08" db="EMBL/GenBank/DDBJ databases">
        <title>Multicomponent nature underlies the extraordinary mechanical properties of spider dragline silk.</title>
        <authorList>
            <person name="Kono N."/>
            <person name="Nakamura H."/>
            <person name="Mori M."/>
            <person name="Yoshida Y."/>
            <person name="Ohtoshi R."/>
            <person name="Malay A.D."/>
            <person name="Moran D.A.P."/>
            <person name="Tomita M."/>
            <person name="Numata K."/>
            <person name="Arakawa K."/>
        </authorList>
    </citation>
    <scope>NUCLEOTIDE SEQUENCE</scope>
</reference>
<comment type="caution">
    <text evidence="2">The sequence shown here is derived from an EMBL/GenBank/DDBJ whole genome shotgun (WGS) entry which is preliminary data.</text>
</comment>
<evidence type="ECO:0000256" key="1">
    <source>
        <dbReference type="SAM" id="MobiDB-lite"/>
    </source>
</evidence>
<name>A0A8X6NM24_NEPPI</name>
<organism evidence="2 3">
    <name type="scientific">Nephila pilipes</name>
    <name type="common">Giant wood spider</name>
    <name type="synonym">Nephila maculata</name>
    <dbReference type="NCBI Taxonomy" id="299642"/>
    <lineage>
        <taxon>Eukaryota</taxon>
        <taxon>Metazoa</taxon>
        <taxon>Ecdysozoa</taxon>
        <taxon>Arthropoda</taxon>
        <taxon>Chelicerata</taxon>
        <taxon>Arachnida</taxon>
        <taxon>Araneae</taxon>
        <taxon>Araneomorphae</taxon>
        <taxon>Entelegynae</taxon>
        <taxon>Araneoidea</taxon>
        <taxon>Nephilidae</taxon>
        <taxon>Nephila</taxon>
    </lineage>
</organism>
<dbReference type="AlphaFoldDB" id="A0A8X6NM24"/>
<feature type="region of interest" description="Disordered" evidence="1">
    <location>
        <begin position="87"/>
        <end position="111"/>
    </location>
</feature>
<accession>A0A8X6NM24</accession>
<feature type="compositionally biased region" description="Polar residues" evidence="1">
    <location>
        <begin position="87"/>
        <end position="96"/>
    </location>
</feature>
<sequence>MSGATTGYGSNQRDKDVRTKRAVGLSEVGLARSYCIEILYYKQAVTSRQNLSNTMWWWWWWNGNLPRATRCGKSTARKMAARTQQVAAPAGSTSSWLPDAIVGTPTDTPEK</sequence>
<keyword evidence="3" id="KW-1185">Reference proteome</keyword>
<dbReference type="EMBL" id="BMAW01059320">
    <property type="protein sequence ID" value="GFT20651.1"/>
    <property type="molecule type" value="Genomic_DNA"/>
</dbReference>
<evidence type="ECO:0000313" key="2">
    <source>
        <dbReference type="EMBL" id="GFT20651.1"/>
    </source>
</evidence>
<proteinExistence type="predicted"/>